<dbReference type="Pfam" id="PF03703">
    <property type="entry name" value="bPH_2"/>
    <property type="match status" value="1"/>
</dbReference>
<evidence type="ECO:0000313" key="4">
    <source>
        <dbReference type="Proteomes" id="UP000242864"/>
    </source>
</evidence>
<dbReference type="RefSeq" id="WP_085236719.1">
    <property type="nucleotide sequence ID" value="NZ_CP020773.1"/>
</dbReference>
<sequence length="172" mass="20052">MNRMSSKGIKVMRVAASLVMFACCLCTLIMVILGYFFDWHVWMITLMIVFGLVALVQGVLFVWLRPVYLYRTFRYRCEPHLVTVRKGFIFIKQQRIPMFRIQGVDINEGWLMRKYQLASLKLLTAGGNTTITLIDKAMAQEMMRFIKQHNNSQPTMVDKETLTEDDNNEGQL</sequence>
<dbReference type="PANTHER" id="PTHR34473">
    <property type="entry name" value="UPF0699 TRANSMEMBRANE PROTEIN YDBS"/>
    <property type="match status" value="1"/>
</dbReference>
<accession>A0AAC9RUU5</accession>
<feature type="domain" description="YdbS-like PH" evidence="2">
    <location>
        <begin position="70"/>
        <end position="146"/>
    </location>
</feature>
<keyword evidence="4" id="KW-1185">Reference proteome</keyword>
<protein>
    <recommendedName>
        <fullName evidence="2">YdbS-like PH domain-containing protein</fullName>
    </recommendedName>
</protein>
<feature type="transmembrane region" description="Helical" evidence="1">
    <location>
        <begin position="42"/>
        <end position="64"/>
    </location>
</feature>
<dbReference type="KEGG" id="slz:B5P37_02380"/>
<keyword evidence="1" id="KW-0812">Transmembrane</keyword>
<evidence type="ECO:0000256" key="1">
    <source>
        <dbReference type="SAM" id="Phobius"/>
    </source>
</evidence>
<dbReference type="AlphaFoldDB" id="A0AAC9RUU5"/>
<dbReference type="Proteomes" id="UP000242864">
    <property type="component" value="Chromosome"/>
</dbReference>
<proteinExistence type="predicted"/>
<dbReference type="PANTHER" id="PTHR34473:SF2">
    <property type="entry name" value="UPF0699 TRANSMEMBRANE PROTEIN YDBT"/>
    <property type="match status" value="1"/>
</dbReference>
<feature type="transmembrane region" description="Helical" evidence="1">
    <location>
        <begin position="12"/>
        <end position="36"/>
    </location>
</feature>
<keyword evidence="1" id="KW-1133">Transmembrane helix</keyword>
<evidence type="ECO:0000313" key="3">
    <source>
        <dbReference type="EMBL" id="ARJ50242.1"/>
    </source>
</evidence>
<dbReference type="EMBL" id="CP020773">
    <property type="protein sequence ID" value="ARJ50242.1"/>
    <property type="molecule type" value="Genomic_DNA"/>
</dbReference>
<keyword evidence="1" id="KW-0472">Membrane</keyword>
<gene>
    <name evidence="3" type="ORF">B5P37_02380</name>
</gene>
<dbReference type="InterPro" id="IPR005182">
    <property type="entry name" value="YdbS-like_PH"/>
</dbReference>
<organism evidence="3 4">
    <name type="scientific">Staphylococcus lutrae</name>
    <dbReference type="NCBI Taxonomy" id="155085"/>
    <lineage>
        <taxon>Bacteria</taxon>
        <taxon>Bacillati</taxon>
        <taxon>Bacillota</taxon>
        <taxon>Bacilli</taxon>
        <taxon>Bacillales</taxon>
        <taxon>Staphylococcaceae</taxon>
        <taxon>Staphylococcus</taxon>
    </lineage>
</organism>
<evidence type="ECO:0000259" key="2">
    <source>
        <dbReference type="Pfam" id="PF03703"/>
    </source>
</evidence>
<reference evidence="3 4" key="1">
    <citation type="submission" date="2017-04" db="EMBL/GenBank/DDBJ databases">
        <authorList>
            <person name="Veseli I.A."/>
            <person name="Tang C."/>
            <person name="Pombert J.-F."/>
        </authorList>
    </citation>
    <scope>NUCLEOTIDE SEQUENCE [LARGE SCALE GENOMIC DNA]</scope>
    <source>
        <strain evidence="3 4">ATCC 700373</strain>
    </source>
</reference>
<name>A0AAC9RUU5_9STAP</name>